<name>A0A917YHC5_9RHOB</name>
<dbReference type="Proteomes" id="UP000598196">
    <property type="component" value="Unassembled WGS sequence"/>
</dbReference>
<dbReference type="EMBL" id="BMLP01000001">
    <property type="protein sequence ID" value="GGO24824.1"/>
    <property type="molecule type" value="Genomic_DNA"/>
</dbReference>
<organism evidence="2 3">
    <name type="scientific">Gemmobacter aquaticus</name>
    <dbReference type="NCBI Taxonomy" id="490185"/>
    <lineage>
        <taxon>Bacteria</taxon>
        <taxon>Pseudomonadati</taxon>
        <taxon>Pseudomonadota</taxon>
        <taxon>Alphaproteobacteria</taxon>
        <taxon>Rhodobacterales</taxon>
        <taxon>Paracoccaceae</taxon>
        <taxon>Gemmobacter</taxon>
    </lineage>
</organism>
<keyword evidence="3" id="KW-1185">Reference proteome</keyword>
<reference evidence="2 3" key="1">
    <citation type="journal article" date="2014" name="Int. J. Syst. Evol. Microbiol.">
        <title>Complete genome sequence of Corynebacterium casei LMG S-19264T (=DSM 44701T), isolated from a smear-ripened cheese.</title>
        <authorList>
            <consortium name="US DOE Joint Genome Institute (JGI-PGF)"/>
            <person name="Walter F."/>
            <person name="Albersmeier A."/>
            <person name="Kalinowski J."/>
            <person name="Ruckert C."/>
        </authorList>
    </citation>
    <scope>NUCLEOTIDE SEQUENCE [LARGE SCALE GENOMIC DNA]</scope>
    <source>
        <strain evidence="2 3">CGMCC 1.7029</strain>
    </source>
</reference>
<comment type="caution">
    <text evidence="2">The sequence shown here is derived from an EMBL/GenBank/DDBJ whole genome shotgun (WGS) entry which is preliminary data.</text>
</comment>
<sequence>MSFNDGMDVVAPRLRQKAKFNPVPFSRAWRDCPPLQQSRKEKGRHKTPFVSRRLA</sequence>
<gene>
    <name evidence="2" type="ORF">GCM10010991_03710</name>
</gene>
<evidence type="ECO:0000256" key="1">
    <source>
        <dbReference type="SAM" id="MobiDB-lite"/>
    </source>
</evidence>
<evidence type="ECO:0000313" key="3">
    <source>
        <dbReference type="Proteomes" id="UP000598196"/>
    </source>
</evidence>
<proteinExistence type="predicted"/>
<dbReference type="AlphaFoldDB" id="A0A917YHC5"/>
<protein>
    <submittedName>
        <fullName evidence="2">Uncharacterized protein</fullName>
    </submittedName>
</protein>
<evidence type="ECO:0000313" key="2">
    <source>
        <dbReference type="EMBL" id="GGO24824.1"/>
    </source>
</evidence>
<accession>A0A917YHC5</accession>
<feature type="region of interest" description="Disordered" evidence="1">
    <location>
        <begin position="25"/>
        <end position="55"/>
    </location>
</feature>